<comment type="caution">
    <text evidence="8">The sequence shown here is derived from an EMBL/GenBank/DDBJ whole genome shotgun (WGS) entry which is preliminary data.</text>
</comment>
<dbReference type="PANTHER" id="PTHR43602:SF1">
    <property type="entry name" value="ENOYL-COA HYDRATASE DOMAIN-CONTAINING PROTEIN 3, MITOCHONDRIAL"/>
    <property type="match status" value="1"/>
</dbReference>
<sequence>MLSATRCSAVLIPSVGRHRCLRQIRYPLSTSSATASTSNIPDGIATLALNNPKRRNALSSSVLSTMLEKLLKIKSDPATKVLIIKSFDDESQYNGVFCSGHDLQELSFQPDNESKEAYQHRLQGLFQLCSRVMTEINSFPVPTIAQVDGIATAAGCQLVASCDLAVATVSSQFATPGVRIGLFCSTPAVPLVRAVASRKHVMEMLLTGDLISAQRAYEIGLINRIIIVADDDDSHHHVEDDDNDKLQRQQQLSRMLHQEVQSLASTIAEKSSPCIRSGLQTLREQQGMPLTDAYPVAEQTMVENLLNPDAKEGIDAFLNKRKPKWTDREDR</sequence>
<dbReference type="PANTHER" id="PTHR43602">
    <property type="match status" value="1"/>
</dbReference>
<evidence type="ECO:0000256" key="6">
    <source>
        <dbReference type="ARBA" id="ARBA00037410"/>
    </source>
</evidence>
<gene>
    <name evidence="8" type="ORF">SEMRO_3007_G342010.1</name>
</gene>
<proteinExistence type="predicted"/>
<evidence type="ECO:0000313" key="8">
    <source>
        <dbReference type="EMBL" id="CAB9530717.1"/>
    </source>
</evidence>
<keyword evidence="5" id="KW-0496">Mitochondrion</keyword>
<dbReference type="Gene3D" id="1.10.12.10">
    <property type="entry name" value="Lyase 2-enoyl-coa Hydratase, Chain A, domain 2"/>
    <property type="match status" value="1"/>
</dbReference>
<dbReference type="GO" id="GO:0016836">
    <property type="term" value="F:hydro-lyase activity"/>
    <property type="evidence" value="ECO:0007669"/>
    <property type="project" value="TreeGrafter"/>
</dbReference>
<name>A0A9N8F138_9STRA</name>
<evidence type="ECO:0000256" key="3">
    <source>
        <dbReference type="ARBA" id="ARBA00022946"/>
    </source>
</evidence>
<keyword evidence="2" id="KW-0276">Fatty acid metabolism</keyword>
<dbReference type="Gene3D" id="3.90.226.10">
    <property type="entry name" value="2-enoyl-CoA Hydratase, Chain A, domain 1"/>
    <property type="match status" value="1"/>
</dbReference>
<evidence type="ECO:0000256" key="7">
    <source>
        <dbReference type="ARBA" id="ARBA00040545"/>
    </source>
</evidence>
<dbReference type="Proteomes" id="UP001153069">
    <property type="component" value="Unassembled WGS sequence"/>
</dbReference>
<evidence type="ECO:0000256" key="4">
    <source>
        <dbReference type="ARBA" id="ARBA00023098"/>
    </source>
</evidence>
<evidence type="ECO:0000256" key="1">
    <source>
        <dbReference type="ARBA" id="ARBA00004173"/>
    </source>
</evidence>
<dbReference type="AlphaFoldDB" id="A0A9N8F138"/>
<keyword evidence="9" id="KW-1185">Reference proteome</keyword>
<dbReference type="InterPro" id="IPR029045">
    <property type="entry name" value="ClpP/crotonase-like_dom_sf"/>
</dbReference>
<evidence type="ECO:0000256" key="2">
    <source>
        <dbReference type="ARBA" id="ARBA00022832"/>
    </source>
</evidence>
<comment type="subcellular location">
    <subcellularLocation>
        <location evidence="1">Mitochondrion</location>
    </subcellularLocation>
</comment>
<reference evidence="8" key="1">
    <citation type="submission" date="2020-06" db="EMBL/GenBank/DDBJ databases">
        <authorList>
            <consortium name="Plant Systems Biology data submission"/>
        </authorList>
    </citation>
    <scope>NUCLEOTIDE SEQUENCE</scope>
    <source>
        <strain evidence="8">D6</strain>
    </source>
</reference>
<dbReference type="CDD" id="cd06558">
    <property type="entry name" value="crotonase-like"/>
    <property type="match status" value="1"/>
</dbReference>
<dbReference type="SUPFAM" id="SSF52096">
    <property type="entry name" value="ClpP/crotonase"/>
    <property type="match status" value="1"/>
</dbReference>
<dbReference type="InterPro" id="IPR014748">
    <property type="entry name" value="Enoyl-CoA_hydra_C"/>
</dbReference>
<dbReference type="GO" id="GO:0005739">
    <property type="term" value="C:mitochondrion"/>
    <property type="evidence" value="ECO:0007669"/>
    <property type="project" value="UniProtKB-SubCell"/>
</dbReference>
<evidence type="ECO:0000256" key="5">
    <source>
        <dbReference type="ARBA" id="ARBA00023128"/>
    </source>
</evidence>
<keyword evidence="3" id="KW-0809">Transit peptide</keyword>
<dbReference type="Pfam" id="PF00378">
    <property type="entry name" value="ECH_1"/>
    <property type="match status" value="1"/>
</dbReference>
<evidence type="ECO:0000313" key="9">
    <source>
        <dbReference type="Proteomes" id="UP001153069"/>
    </source>
</evidence>
<accession>A0A9N8F138</accession>
<comment type="function">
    <text evidence="6">May play a role in fatty acid biosynthesis and insulin sensitivity.</text>
</comment>
<protein>
    <recommendedName>
        <fullName evidence="7">Enoyl-CoA hydratase domain-containing protein 3, mitochondrial</fullName>
    </recommendedName>
</protein>
<dbReference type="GO" id="GO:0006631">
    <property type="term" value="P:fatty acid metabolic process"/>
    <property type="evidence" value="ECO:0007669"/>
    <property type="project" value="UniProtKB-KW"/>
</dbReference>
<dbReference type="EMBL" id="CAICTM010003005">
    <property type="protein sequence ID" value="CAB9530717.1"/>
    <property type="molecule type" value="Genomic_DNA"/>
</dbReference>
<organism evidence="8 9">
    <name type="scientific">Seminavis robusta</name>
    <dbReference type="NCBI Taxonomy" id="568900"/>
    <lineage>
        <taxon>Eukaryota</taxon>
        <taxon>Sar</taxon>
        <taxon>Stramenopiles</taxon>
        <taxon>Ochrophyta</taxon>
        <taxon>Bacillariophyta</taxon>
        <taxon>Bacillariophyceae</taxon>
        <taxon>Bacillariophycidae</taxon>
        <taxon>Naviculales</taxon>
        <taxon>Naviculaceae</taxon>
        <taxon>Seminavis</taxon>
    </lineage>
</organism>
<dbReference type="InterPro" id="IPR001753">
    <property type="entry name" value="Enoyl-CoA_hydra/iso"/>
</dbReference>
<dbReference type="OrthoDB" id="2139957at2759"/>
<keyword evidence="4" id="KW-0443">Lipid metabolism</keyword>
<dbReference type="InterPro" id="IPR052377">
    <property type="entry name" value="Mitochondrial_ECH-domain"/>
</dbReference>